<reference evidence="2" key="1">
    <citation type="submission" date="2019-12" db="EMBL/GenBank/DDBJ databases">
        <title>Comparative genomics gives insights into the taxonomy of the Azoarcus-Aromatoleum group and reveals separate origins of nif in the plant-associated Azoarcus and non-plant-associated Aromatoleum sub-groups.</title>
        <authorList>
            <person name="Lafos M."/>
            <person name="Maluk M."/>
            <person name="Batista M."/>
            <person name="Junghare M."/>
            <person name="Carmona M."/>
            <person name="Faoro H."/>
            <person name="Cruz L.M."/>
            <person name="Battistoni F."/>
            <person name="De Souza E."/>
            <person name="Pedrosa F."/>
            <person name="Chen W.-M."/>
            <person name="Poole P.S."/>
            <person name="Dixon R.A."/>
            <person name="James E.K."/>
        </authorList>
    </citation>
    <scope>NUCLEOTIDE SEQUENCE</scope>
    <source>
        <strain evidence="2">U120</strain>
    </source>
</reference>
<organism evidence="2 3">
    <name type="scientific">Aromatoleum buckelii</name>
    <dbReference type="NCBI Taxonomy" id="200254"/>
    <lineage>
        <taxon>Bacteria</taxon>
        <taxon>Pseudomonadati</taxon>
        <taxon>Pseudomonadota</taxon>
        <taxon>Betaproteobacteria</taxon>
        <taxon>Rhodocyclales</taxon>
        <taxon>Rhodocyclaceae</taxon>
        <taxon>Aromatoleum</taxon>
    </lineage>
</organism>
<name>A0ABX1MZR4_9RHOO</name>
<sequence>MNAFARLTAALAALALTGCVATSPNWDSRFGEAARTTAAQQIIFPEASKNTDPVAGIDGKAAQGAMGEYAKSYTTPEPQASIMTIGIGASGQ</sequence>
<keyword evidence="1" id="KW-0732">Signal</keyword>
<proteinExistence type="predicted"/>
<gene>
    <name evidence="2" type="ORF">GO608_00905</name>
</gene>
<accession>A0ABX1MZR4</accession>
<dbReference type="Proteomes" id="UP000601990">
    <property type="component" value="Unassembled WGS sequence"/>
</dbReference>
<evidence type="ECO:0000313" key="2">
    <source>
        <dbReference type="EMBL" id="NMF91890.1"/>
    </source>
</evidence>
<dbReference type="EMBL" id="WTVH01000001">
    <property type="protein sequence ID" value="NMF91890.1"/>
    <property type="molecule type" value="Genomic_DNA"/>
</dbReference>
<dbReference type="PROSITE" id="PS51257">
    <property type="entry name" value="PROKAR_LIPOPROTEIN"/>
    <property type="match status" value="1"/>
</dbReference>
<evidence type="ECO:0000256" key="1">
    <source>
        <dbReference type="SAM" id="SignalP"/>
    </source>
</evidence>
<feature type="signal peptide" evidence="1">
    <location>
        <begin position="1"/>
        <end position="21"/>
    </location>
</feature>
<feature type="chain" id="PRO_5047308256" evidence="1">
    <location>
        <begin position="22"/>
        <end position="92"/>
    </location>
</feature>
<keyword evidence="3" id="KW-1185">Reference proteome</keyword>
<protein>
    <submittedName>
        <fullName evidence="2">Pilus assembly protein</fullName>
    </submittedName>
</protein>
<comment type="caution">
    <text evidence="2">The sequence shown here is derived from an EMBL/GenBank/DDBJ whole genome shotgun (WGS) entry which is preliminary data.</text>
</comment>
<evidence type="ECO:0000313" key="3">
    <source>
        <dbReference type="Proteomes" id="UP000601990"/>
    </source>
</evidence>
<dbReference type="RefSeq" id="WP_169197220.1">
    <property type="nucleotide sequence ID" value="NZ_WTVH02000008.1"/>
</dbReference>